<protein>
    <submittedName>
        <fullName evidence="1">Protein IMPACT homolog</fullName>
    </submittedName>
</protein>
<sequence>MKEELEDEISAIDAIYPGSTEELAPQIFKFQVPNNEDIELQLSFPEIYPDEKPSIIQVISNRHSDVNYLQQRFDSKLEEVYRKGEVCMFEFLSELEMMMEESSLEQLESLKIEEGSDEDKKEDEEEEEESEEEEQIETQPVIRKQKSEQKQQNPFDGWSQSDPLVDRGSTFIGFARKVTSLQEAQEYLDLLVSDRKISKAAHNMSAWRIKGSGNVQYQDCDDDGEAAAGGRLLHLLTVCNIY</sequence>
<evidence type="ECO:0000313" key="1">
    <source>
        <dbReference type="EMBL" id="CAH6723077.1"/>
    </source>
</evidence>
<dbReference type="EMBL" id="CALSDN010000012">
    <property type="protein sequence ID" value="CAH6723077.1"/>
    <property type="molecule type" value="Genomic_DNA"/>
</dbReference>
<evidence type="ECO:0000313" key="2">
    <source>
        <dbReference type="Proteomes" id="UP001152531"/>
    </source>
</evidence>
<gene>
    <name evidence="1" type="ORF">CLIB1444_12S03730</name>
</gene>
<keyword evidence="2" id="KW-1185">Reference proteome</keyword>
<comment type="caution">
    <text evidence="1">The sequence shown here is derived from an EMBL/GenBank/DDBJ whole genome shotgun (WGS) entry which is preliminary data.</text>
</comment>
<organism evidence="1 2">
    <name type="scientific">[Candida] jaroonii</name>
    <dbReference type="NCBI Taxonomy" id="467808"/>
    <lineage>
        <taxon>Eukaryota</taxon>
        <taxon>Fungi</taxon>
        <taxon>Dikarya</taxon>
        <taxon>Ascomycota</taxon>
        <taxon>Saccharomycotina</taxon>
        <taxon>Pichiomycetes</taxon>
        <taxon>Debaryomycetaceae</taxon>
        <taxon>Yamadazyma</taxon>
    </lineage>
</organism>
<proteinExistence type="predicted"/>
<name>A0ACA9YDB7_9ASCO</name>
<accession>A0ACA9YDB7</accession>
<dbReference type="Proteomes" id="UP001152531">
    <property type="component" value="Unassembled WGS sequence"/>
</dbReference>
<reference evidence="1" key="1">
    <citation type="submission" date="2022-06" db="EMBL/GenBank/DDBJ databases">
        <authorList>
            <person name="Legras J.-L."/>
            <person name="Devillers H."/>
            <person name="Grondin C."/>
        </authorList>
    </citation>
    <scope>NUCLEOTIDE SEQUENCE</scope>
    <source>
        <strain evidence="1">CLIB 1444</strain>
    </source>
</reference>